<feature type="domain" description="AB hydrolase-1" evidence="3">
    <location>
        <begin position="29"/>
        <end position="268"/>
    </location>
</feature>
<comment type="similarity">
    <text evidence="1">Belongs to the AB hydrolase superfamily.</text>
</comment>
<evidence type="ECO:0000313" key="5">
    <source>
        <dbReference type="Proteomes" id="UP000199040"/>
    </source>
</evidence>
<dbReference type="Gene3D" id="3.40.50.1820">
    <property type="entry name" value="alpha/beta hydrolase"/>
    <property type="match status" value="1"/>
</dbReference>
<dbReference type="InterPro" id="IPR050266">
    <property type="entry name" value="AB_hydrolase_sf"/>
</dbReference>
<dbReference type="SUPFAM" id="SSF53474">
    <property type="entry name" value="alpha/beta-Hydrolases"/>
    <property type="match status" value="1"/>
</dbReference>
<evidence type="ECO:0000259" key="3">
    <source>
        <dbReference type="Pfam" id="PF12697"/>
    </source>
</evidence>
<gene>
    <name evidence="4" type="ORF">SAMN04487959_11070</name>
</gene>
<keyword evidence="5" id="KW-1185">Reference proteome</keyword>
<keyword evidence="2" id="KW-0378">Hydrolase</keyword>
<dbReference type="RefSeq" id="WP_092847421.1">
    <property type="nucleotide sequence ID" value="NZ_FOPY01000010.1"/>
</dbReference>
<proteinExistence type="inferred from homology"/>
<organism evidence="4 5">
    <name type="scientific">Modicisalibacter xianhensis</name>
    <dbReference type="NCBI Taxonomy" id="442341"/>
    <lineage>
        <taxon>Bacteria</taxon>
        <taxon>Pseudomonadati</taxon>
        <taxon>Pseudomonadota</taxon>
        <taxon>Gammaproteobacteria</taxon>
        <taxon>Oceanospirillales</taxon>
        <taxon>Halomonadaceae</taxon>
        <taxon>Modicisalibacter</taxon>
    </lineage>
</organism>
<dbReference type="PANTHER" id="PTHR43798">
    <property type="entry name" value="MONOACYLGLYCEROL LIPASE"/>
    <property type="match status" value="1"/>
</dbReference>
<protein>
    <submittedName>
        <fullName evidence="4">Pimeloyl-ACP methyl ester carboxylesterase</fullName>
    </submittedName>
</protein>
<reference evidence="4 5" key="1">
    <citation type="submission" date="2016-10" db="EMBL/GenBank/DDBJ databases">
        <authorList>
            <person name="de Groot N.N."/>
        </authorList>
    </citation>
    <scope>NUCLEOTIDE SEQUENCE [LARGE SCALE GENOMIC DNA]</scope>
    <source>
        <strain evidence="4 5">CGMCC 1.6848</strain>
    </source>
</reference>
<dbReference type="InterPro" id="IPR029058">
    <property type="entry name" value="AB_hydrolase_fold"/>
</dbReference>
<dbReference type="PANTHER" id="PTHR43798:SF14">
    <property type="entry name" value="SERINE HYDROLASE-LIKE PROTEIN DDB_G0286239"/>
    <property type="match status" value="1"/>
</dbReference>
<evidence type="ECO:0000256" key="2">
    <source>
        <dbReference type="ARBA" id="ARBA00022801"/>
    </source>
</evidence>
<dbReference type="GO" id="GO:0016020">
    <property type="term" value="C:membrane"/>
    <property type="evidence" value="ECO:0007669"/>
    <property type="project" value="TreeGrafter"/>
</dbReference>
<accession>A0A1I3D800</accession>
<name>A0A1I3D800_9GAMM</name>
<evidence type="ECO:0000313" key="4">
    <source>
        <dbReference type="EMBL" id="SFH82796.1"/>
    </source>
</evidence>
<dbReference type="InterPro" id="IPR000073">
    <property type="entry name" value="AB_hydrolase_1"/>
</dbReference>
<sequence length="306" mass="34489">MDALELVEIKAQEIAVRIWNPRAPRTLIAWHGLARHGGDFEGLARELGPGWRVIAPDTPGRGLSSWPLFPAHDYLYERYMQVALALLDHYRLTSVAWLGTSMGGLLGMLLAASELGHRRIERLVINDVGPEIEQEGLADLASYFGVPHYFPTFGALLNELKAHYTGFGIDDEGTWRRLALDSARRMPDGTWTFHYDPRIAEQFVHDTPRDMWAEWRAIRCPLMVVRGEFSPLLSEATVKRMGRIHPDMAAVTAKGCGHAPLLDRAEQVTPIREFLERSGSTSSHSSRPAGWWQRLRHRLATNRGPS</sequence>
<evidence type="ECO:0000256" key="1">
    <source>
        <dbReference type="ARBA" id="ARBA00008645"/>
    </source>
</evidence>
<dbReference type="AlphaFoldDB" id="A0A1I3D800"/>
<dbReference type="Proteomes" id="UP000199040">
    <property type="component" value="Unassembled WGS sequence"/>
</dbReference>
<dbReference type="Pfam" id="PF12697">
    <property type="entry name" value="Abhydrolase_6"/>
    <property type="match status" value="1"/>
</dbReference>
<dbReference type="GO" id="GO:0016787">
    <property type="term" value="F:hydrolase activity"/>
    <property type="evidence" value="ECO:0007669"/>
    <property type="project" value="UniProtKB-KW"/>
</dbReference>
<dbReference type="STRING" id="442341.SAMN04487959_11070"/>
<dbReference type="EMBL" id="FOPY01000010">
    <property type="protein sequence ID" value="SFH82796.1"/>
    <property type="molecule type" value="Genomic_DNA"/>
</dbReference>